<evidence type="ECO:0000313" key="1">
    <source>
        <dbReference type="EMBL" id="SPZ00105.1"/>
    </source>
</evidence>
<sequence length="108" mass="11892">MQAYSKPDGTVHLVLKNQAEIDAVWAIASSIGGTTQTLRAIFCDSASTDEPRLLDVLLPYISKVTSEFPNTQPHDAGALLESVYGQCIEGTLFFRTLGKQEEWTDEDE</sequence>
<protein>
    <submittedName>
        <fullName evidence="1">Uncharacterized protein</fullName>
    </submittedName>
</protein>
<dbReference type="AlphaFoldDB" id="A0A2X2CIW8"/>
<name>A0A2X2CIW8_PSELU</name>
<reference evidence="1 3" key="1">
    <citation type="submission" date="2018-06" db="EMBL/GenBank/DDBJ databases">
        <authorList>
            <consortium name="Pathogen Informatics"/>
            <person name="Doyle S."/>
        </authorList>
    </citation>
    <scope>NUCLEOTIDE SEQUENCE [LARGE SCALE GENOMIC DNA]</scope>
    <source>
        <strain evidence="1 3">NCTC11842</strain>
    </source>
</reference>
<proteinExistence type="predicted"/>
<evidence type="ECO:0000313" key="3">
    <source>
        <dbReference type="Proteomes" id="UP000250443"/>
    </source>
</evidence>
<evidence type="ECO:0000313" key="2">
    <source>
        <dbReference type="EMBL" id="SPZ00313.1"/>
    </source>
</evidence>
<dbReference type="Proteomes" id="UP000250443">
    <property type="component" value="Unassembled WGS sequence"/>
</dbReference>
<gene>
    <name evidence="1" type="ORF">NCTC11842_00250</name>
    <name evidence="2" type="ORF">NCTC11842_00462</name>
</gene>
<organism evidence="1 3">
    <name type="scientific">Pseudomonas luteola</name>
    <dbReference type="NCBI Taxonomy" id="47886"/>
    <lineage>
        <taxon>Bacteria</taxon>
        <taxon>Pseudomonadati</taxon>
        <taxon>Pseudomonadota</taxon>
        <taxon>Gammaproteobacteria</taxon>
        <taxon>Pseudomonadales</taxon>
        <taxon>Pseudomonadaceae</taxon>
        <taxon>Pseudomonas</taxon>
    </lineage>
</organism>
<dbReference type="EMBL" id="UAUF01000002">
    <property type="protein sequence ID" value="SPZ00105.1"/>
    <property type="molecule type" value="Genomic_DNA"/>
</dbReference>
<dbReference type="EMBL" id="UAUF01000002">
    <property type="protein sequence ID" value="SPZ00313.1"/>
    <property type="molecule type" value="Genomic_DNA"/>
</dbReference>
<dbReference type="RefSeq" id="WP_125890158.1">
    <property type="nucleotide sequence ID" value="NZ_CP053065.1"/>
</dbReference>
<accession>A0A2X2CIW8</accession>